<reference evidence="6" key="1">
    <citation type="submission" date="2021-01" db="EMBL/GenBank/DDBJ databases">
        <authorList>
            <person name="Corre E."/>
            <person name="Pelletier E."/>
            <person name="Niang G."/>
            <person name="Scheremetjew M."/>
            <person name="Finn R."/>
            <person name="Kale V."/>
            <person name="Holt S."/>
            <person name="Cochrane G."/>
            <person name="Meng A."/>
            <person name="Brown T."/>
            <person name="Cohen L."/>
        </authorList>
    </citation>
    <scope>NUCLEOTIDE SEQUENCE</scope>
    <source>
        <strain evidence="6">CCMP3105</strain>
    </source>
</reference>
<dbReference type="InterPro" id="IPR017853">
    <property type="entry name" value="GH"/>
</dbReference>
<dbReference type="EMBL" id="HBNR01028226">
    <property type="protein sequence ID" value="CAE4581190.1"/>
    <property type="molecule type" value="Transcribed_RNA"/>
</dbReference>
<evidence type="ECO:0000256" key="3">
    <source>
        <dbReference type="ARBA" id="ARBA00023295"/>
    </source>
</evidence>
<evidence type="ECO:0000313" key="6">
    <source>
        <dbReference type="EMBL" id="CAE4581190.1"/>
    </source>
</evidence>
<evidence type="ECO:0000259" key="5">
    <source>
        <dbReference type="Pfam" id="PF00150"/>
    </source>
</evidence>
<evidence type="ECO:0000256" key="4">
    <source>
        <dbReference type="RuleBase" id="RU361153"/>
    </source>
</evidence>
<dbReference type="PROSITE" id="PS00659">
    <property type="entry name" value="GLYCOSYL_HYDROL_F5"/>
    <property type="match status" value="1"/>
</dbReference>
<dbReference type="InterPro" id="IPR001547">
    <property type="entry name" value="Glyco_hydro_5"/>
</dbReference>
<dbReference type="PANTHER" id="PTHR34142:SF1">
    <property type="entry name" value="GLYCOSIDE HYDROLASE FAMILY 5 DOMAIN-CONTAINING PROTEIN"/>
    <property type="match status" value="1"/>
</dbReference>
<keyword evidence="3 4" id="KW-0326">Glycosidase</keyword>
<dbReference type="PANTHER" id="PTHR34142">
    <property type="entry name" value="ENDO-BETA-1,4-GLUCANASE A"/>
    <property type="match status" value="1"/>
</dbReference>
<proteinExistence type="inferred from homology"/>
<evidence type="ECO:0000256" key="2">
    <source>
        <dbReference type="ARBA" id="ARBA00022801"/>
    </source>
</evidence>
<accession>A0A7S4QEF9</accession>
<comment type="similarity">
    <text evidence="1 4">Belongs to the glycosyl hydrolase 5 (cellulase A) family.</text>
</comment>
<dbReference type="SUPFAM" id="SSF51445">
    <property type="entry name" value="(Trans)glycosidases"/>
    <property type="match status" value="1"/>
</dbReference>
<dbReference type="InterPro" id="IPR018087">
    <property type="entry name" value="Glyco_hydro_5_CS"/>
</dbReference>
<gene>
    <name evidence="6" type="ORF">AMON00008_LOCUS19177</name>
</gene>
<dbReference type="Gene3D" id="3.20.20.80">
    <property type="entry name" value="Glycosidases"/>
    <property type="match status" value="1"/>
</dbReference>
<dbReference type="GO" id="GO:0000272">
    <property type="term" value="P:polysaccharide catabolic process"/>
    <property type="evidence" value="ECO:0007669"/>
    <property type="project" value="InterPro"/>
</dbReference>
<dbReference type="Pfam" id="PF00150">
    <property type="entry name" value="Cellulase"/>
    <property type="match status" value="1"/>
</dbReference>
<sequence length="421" mass="45488">MPRGPPPPRGRLAVRCGRLTGADGRPVSLAGVSLFWSQWMGHLYSAEVVAHLAKDFGATLVRAALGVHESSGYLHDPETESSKVFRVVDAAIQHGMYAIIDWHSHEAHTQLDEAAAFFSLAAKRYTGCANVIYELWNEPLEVPWGTVKDYAERIIGEIRAHDKDNLIVVGTPRWSQAVDLAASAPLSDPNVAYALHFYAGTHGAELRAAAERALAKGACLFVTEWGAVEASGDGAVAHESVGEWVDFLRRHGLSHAAWALSTKAEGASILQPHAGASPLAWTEESLTESGRTIRAILRGWSLDHRPGGTTDGAVEVWWPGEGVKVYGVQPFKLVLRRSDGAVADADGYEAWWSVDGGMRNAMGTASEPGSGCRHKEFMCNMDGWKWRGRPGHHGPFSIAFTCIDRGASTSVTATRTIYTVG</sequence>
<protein>
    <recommendedName>
        <fullName evidence="5">Glycoside hydrolase family 5 domain-containing protein</fullName>
    </recommendedName>
</protein>
<name>A0A7S4QEF9_9DINO</name>
<evidence type="ECO:0000256" key="1">
    <source>
        <dbReference type="ARBA" id="ARBA00005641"/>
    </source>
</evidence>
<feature type="domain" description="Glycoside hydrolase family 5" evidence="5">
    <location>
        <begin position="22"/>
        <end position="263"/>
    </location>
</feature>
<dbReference type="AlphaFoldDB" id="A0A7S4QEF9"/>
<keyword evidence="2 4" id="KW-0378">Hydrolase</keyword>
<dbReference type="GO" id="GO:0004553">
    <property type="term" value="F:hydrolase activity, hydrolyzing O-glycosyl compounds"/>
    <property type="evidence" value="ECO:0007669"/>
    <property type="project" value="InterPro"/>
</dbReference>
<organism evidence="6">
    <name type="scientific">Alexandrium monilatum</name>
    <dbReference type="NCBI Taxonomy" id="311494"/>
    <lineage>
        <taxon>Eukaryota</taxon>
        <taxon>Sar</taxon>
        <taxon>Alveolata</taxon>
        <taxon>Dinophyceae</taxon>
        <taxon>Gonyaulacales</taxon>
        <taxon>Pyrocystaceae</taxon>
        <taxon>Alexandrium</taxon>
    </lineage>
</organism>